<evidence type="ECO:0000259" key="3">
    <source>
        <dbReference type="Pfam" id="PF22506"/>
    </source>
</evidence>
<evidence type="ECO:0000313" key="5">
    <source>
        <dbReference type="Proteomes" id="UP000308901"/>
    </source>
</evidence>
<keyword evidence="1 2" id="KW-0732">Signal</keyword>
<dbReference type="Proteomes" id="UP000308901">
    <property type="component" value="Unassembled WGS sequence"/>
</dbReference>
<accession>A0A5R8Y1T2</accession>
<dbReference type="EMBL" id="VANU01000002">
    <property type="protein sequence ID" value="TLP39295.1"/>
    <property type="molecule type" value="Genomic_DNA"/>
</dbReference>
<dbReference type="AlphaFoldDB" id="A0A5R8Y1T2"/>
<feature type="chain" id="PRO_5024425560" evidence="2">
    <location>
        <begin position="27"/>
        <end position="283"/>
    </location>
</feature>
<dbReference type="InterPro" id="IPR046357">
    <property type="entry name" value="PPIase_dom_sf"/>
</dbReference>
<feature type="domain" description="Cj1289-like C-terminal" evidence="3">
    <location>
        <begin position="145"/>
        <end position="238"/>
    </location>
</feature>
<dbReference type="PANTHER" id="PTHR47637:SF1">
    <property type="entry name" value="CHAPERONE SURA"/>
    <property type="match status" value="1"/>
</dbReference>
<dbReference type="RefSeq" id="WP_138151878.1">
    <property type="nucleotide sequence ID" value="NZ_CBDDKQ010000002.1"/>
</dbReference>
<organism evidence="4 5">
    <name type="scientific">Arcobacter arenosus</name>
    <dbReference type="NCBI Taxonomy" id="2576037"/>
    <lineage>
        <taxon>Bacteria</taxon>
        <taxon>Pseudomonadati</taxon>
        <taxon>Campylobacterota</taxon>
        <taxon>Epsilonproteobacteria</taxon>
        <taxon>Campylobacterales</taxon>
        <taxon>Arcobacteraceae</taxon>
        <taxon>Arcobacter</taxon>
    </lineage>
</organism>
<dbReference type="Gene3D" id="3.10.50.40">
    <property type="match status" value="1"/>
</dbReference>
<evidence type="ECO:0000256" key="2">
    <source>
        <dbReference type="SAM" id="SignalP"/>
    </source>
</evidence>
<evidence type="ECO:0000313" key="4">
    <source>
        <dbReference type="EMBL" id="TLP39295.1"/>
    </source>
</evidence>
<name>A0A5R8Y1T2_9BACT</name>
<gene>
    <name evidence="4" type="ORF">FDK22_05340</name>
</gene>
<feature type="signal peptide" evidence="2">
    <location>
        <begin position="1"/>
        <end position="26"/>
    </location>
</feature>
<dbReference type="OrthoDB" id="5345137at2"/>
<keyword evidence="5" id="KW-1185">Reference proteome</keyword>
<proteinExistence type="predicted"/>
<dbReference type="SUPFAM" id="SSF109998">
    <property type="entry name" value="Triger factor/SurA peptide-binding domain-like"/>
    <property type="match status" value="1"/>
</dbReference>
<evidence type="ECO:0000256" key="1">
    <source>
        <dbReference type="ARBA" id="ARBA00022729"/>
    </source>
</evidence>
<dbReference type="InterPro" id="IPR055131">
    <property type="entry name" value="Cj1289-like_C"/>
</dbReference>
<reference evidence="4 5" key="1">
    <citation type="submission" date="2019-05" db="EMBL/GenBank/DDBJ databases">
        <title>Arcobacter sp. nov., isolated from sea sediment.</title>
        <authorList>
            <person name="Kim W."/>
        </authorList>
    </citation>
    <scope>NUCLEOTIDE SEQUENCE [LARGE SCALE GENOMIC DNA]</scope>
    <source>
        <strain evidence="4 5">CAU 1517</strain>
    </source>
</reference>
<dbReference type="GO" id="GO:0003755">
    <property type="term" value="F:peptidyl-prolyl cis-trans isomerase activity"/>
    <property type="evidence" value="ECO:0007669"/>
    <property type="project" value="InterPro"/>
</dbReference>
<sequence>MKQYGILSTGKKVFFTLLLTSSVAFAGMVDAIALVVNDTPITLYDIEKRKVERNLSKEEAVSQLVDEALFQEIVEKNNITADIFDVNNYLEKIAASNGMDLYTFKSIIKQKYKNYEAYEEQTKQQIIREKLTQKLVRGNVKIATEEDLKIYYENNQNQFKAASNVKAIQYSSANKADLINATQNPMVNLPGVTRAPVDLDQTNLNPQLRYVINETNINQFTPIFTSNKQFVTLMIVQKENQQTIAFEDVKDRIFNIIMQDREQTFLKDYFEKLKLSADIKIVR</sequence>
<dbReference type="Pfam" id="PF22506">
    <property type="entry name" value="Cj1289-like_C"/>
    <property type="match status" value="1"/>
</dbReference>
<dbReference type="InterPro" id="IPR050280">
    <property type="entry name" value="OMP_Chaperone_SurA"/>
</dbReference>
<protein>
    <submittedName>
        <fullName evidence="4">Peptidyl-prolyl cis-trans isomerase</fullName>
    </submittedName>
</protein>
<dbReference type="PANTHER" id="PTHR47637">
    <property type="entry name" value="CHAPERONE SURA"/>
    <property type="match status" value="1"/>
</dbReference>
<comment type="caution">
    <text evidence="4">The sequence shown here is derived from an EMBL/GenBank/DDBJ whole genome shotgun (WGS) entry which is preliminary data.</text>
</comment>
<dbReference type="InterPro" id="IPR027304">
    <property type="entry name" value="Trigger_fact/SurA_dom_sf"/>
</dbReference>
<dbReference type="Gene3D" id="1.10.4030.10">
    <property type="entry name" value="Porin chaperone SurA, peptide-binding domain"/>
    <property type="match status" value="1"/>
</dbReference>
<keyword evidence="4" id="KW-0413">Isomerase</keyword>